<evidence type="ECO:0000256" key="1">
    <source>
        <dbReference type="ARBA" id="ARBA00004651"/>
    </source>
</evidence>
<keyword evidence="9" id="KW-0325">Glycoprotein</keyword>
<keyword evidence="8" id="KW-0675">Receptor</keyword>
<reference evidence="13 14" key="1">
    <citation type="submission" date="2017-06" db="EMBL/GenBank/DDBJ databases">
        <title>Aedes aegypti genome working group (AGWG) sequencing and assembly.</title>
        <authorList>
            <consortium name="Aedes aegypti Genome Working Group (AGWG)"/>
            <person name="Matthews B.J."/>
        </authorList>
    </citation>
    <scope>NUCLEOTIDE SEQUENCE [LARGE SCALE GENOMIC DNA]</scope>
    <source>
        <strain evidence="13 14">LVP_AGWG</strain>
    </source>
</reference>
<proteinExistence type="predicted"/>
<evidence type="ECO:0000256" key="3">
    <source>
        <dbReference type="ARBA" id="ARBA00022475"/>
    </source>
</evidence>
<evidence type="ECO:0000256" key="9">
    <source>
        <dbReference type="ARBA" id="ARBA00023180"/>
    </source>
</evidence>
<feature type="domain" description="Ionotropic glutamate receptor L-glutamate and glycine-binding" evidence="12">
    <location>
        <begin position="215"/>
        <end position="275"/>
    </location>
</feature>
<dbReference type="GO" id="GO:0005886">
    <property type="term" value="C:plasma membrane"/>
    <property type="evidence" value="ECO:0007669"/>
    <property type="project" value="UniProtKB-SubCell"/>
</dbReference>
<evidence type="ECO:0000256" key="2">
    <source>
        <dbReference type="ARBA" id="ARBA00022448"/>
    </source>
</evidence>
<dbReference type="PANTHER" id="PTHR42643">
    <property type="entry name" value="IONOTROPIC RECEPTOR 20A-RELATED"/>
    <property type="match status" value="1"/>
</dbReference>
<dbReference type="SMART" id="SM00918">
    <property type="entry name" value="Lig_chan-Glu_bd"/>
    <property type="match status" value="1"/>
</dbReference>
<evidence type="ECO:0000256" key="6">
    <source>
        <dbReference type="ARBA" id="ARBA00023065"/>
    </source>
</evidence>
<dbReference type="SUPFAM" id="SSF53850">
    <property type="entry name" value="Periplasmic binding protein-like II"/>
    <property type="match status" value="1"/>
</dbReference>
<reference evidence="13" key="2">
    <citation type="submission" date="2020-05" db="UniProtKB">
        <authorList>
            <consortium name="EnsemblMetazoa"/>
        </authorList>
    </citation>
    <scope>IDENTIFICATION</scope>
    <source>
        <strain evidence="13">LVP_AGWG</strain>
    </source>
</reference>
<keyword evidence="2" id="KW-0813">Transport</keyword>
<keyword evidence="11" id="KW-0407">Ion channel</keyword>
<keyword evidence="7" id="KW-0472">Membrane</keyword>
<protein>
    <recommendedName>
        <fullName evidence="12">Ionotropic glutamate receptor L-glutamate and glycine-binding domain-containing protein</fullName>
    </recommendedName>
</protein>
<evidence type="ECO:0000256" key="7">
    <source>
        <dbReference type="ARBA" id="ARBA00023136"/>
    </source>
</evidence>
<keyword evidence="3" id="KW-1003">Cell membrane</keyword>
<accession>A0A6I8TQJ8</accession>
<comment type="subcellular location">
    <subcellularLocation>
        <location evidence="1">Cell membrane</location>
        <topology evidence="1">Multi-pass membrane protein</topology>
    </subcellularLocation>
</comment>
<name>A0A6I8TQJ8_AEDAE</name>
<dbReference type="InterPro" id="IPR052192">
    <property type="entry name" value="Insect_Ionotropic_Sensory_Rcpt"/>
</dbReference>
<evidence type="ECO:0000256" key="11">
    <source>
        <dbReference type="ARBA" id="ARBA00023303"/>
    </source>
</evidence>
<keyword evidence="14" id="KW-1185">Reference proteome</keyword>
<dbReference type="OrthoDB" id="7739311at2759"/>
<keyword evidence="4" id="KW-0812">Transmembrane</keyword>
<keyword evidence="10" id="KW-1071">Ligand-gated ion channel</keyword>
<dbReference type="EnsemblMetazoa" id="AAEL018101-RB">
    <property type="protein sequence ID" value="AAEL018101-PB"/>
    <property type="gene ID" value="AAEL018101"/>
</dbReference>
<gene>
    <name evidence="13" type="primary">110679197</name>
</gene>
<evidence type="ECO:0000256" key="4">
    <source>
        <dbReference type="ARBA" id="ARBA00022692"/>
    </source>
</evidence>
<evidence type="ECO:0000259" key="12">
    <source>
        <dbReference type="SMART" id="SM00918"/>
    </source>
</evidence>
<sequence length="624" mass="70543">MKVWILAIGIVTVVKFSIELGLNLDDSNQLLVSVGKMVCQLLSNASYRTVHFVRDDNDTAFDDLISNIAQKYKGPIELESENYQKDDAVVMMFDSNSLEYMGINDLRRIGLLLVVVNIVSETEILQKVLSSLRTTQIVRLAIISYNSSEKADEVVINMSTFSRYKTRNCENDHSFVSSFLPAAESGSIAINTSIDRPQIDFQGCSMDVGIGVLAPFTVVIEDDGEIKYLGVEIEMTKALAEHFNFRIRYHQPPHGMQWGILNETGSTGLMRMIQNGEVDFAVGSIARSLIRNTLLIGGVGNFYDQLIFAVPPGIPYTPLEMLIMPVTTSCWILIIVACVVASMLFSIVIDEHLYRINFEKQKISFIDVWFILLGGAMTNIPEKVFRRYVLIGWLMVTLVFRSAYQAILFDHLKSGVVFKPILSLEDMFESGLKFHMFNVSQRHFGRHPAIMKRAVLMNNNAPVHSVLSDIADNILLAAFPLPRSNIAYFNKLRLYKPKVHTSRYVIETYEVATHYPIHSPLAALFDGVVLRILTVGLHDYWSRQFRGTVVDNYIEVKQLNVHNLIVAFILHGILCGISCVVFIAEIMTEKSVRSIRQKVLDKKLQFKQTASMLIFKKIESLFDP</sequence>
<keyword evidence="5" id="KW-1133">Transmembrane helix</keyword>
<evidence type="ECO:0000313" key="13">
    <source>
        <dbReference type="EnsemblMetazoa" id="AAEL018101-PB"/>
    </source>
</evidence>
<dbReference type="PANTHER" id="PTHR42643:SF30">
    <property type="entry name" value="IONOTROPIC RECEPTOR 40A-RELATED"/>
    <property type="match status" value="1"/>
</dbReference>
<dbReference type="AlphaFoldDB" id="A0A6I8TQJ8"/>
<evidence type="ECO:0000313" key="14">
    <source>
        <dbReference type="Proteomes" id="UP000008820"/>
    </source>
</evidence>
<dbReference type="InParanoid" id="A0A6I8TQJ8"/>
<evidence type="ECO:0000256" key="5">
    <source>
        <dbReference type="ARBA" id="ARBA00022989"/>
    </source>
</evidence>
<dbReference type="GO" id="GO:0015276">
    <property type="term" value="F:ligand-gated monoatomic ion channel activity"/>
    <property type="evidence" value="ECO:0007669"/>
    <property type="project" value="InterPro"/>
</dbReference>
<evidence type="ECO:0000256" key="8">
    <source>
        <dbReference type="ARBA" id="ARBA00023170"/>
    </source>
</evidence>
<dbReference type="Proteomes" id="UP000008820">
    <property type="component" value="Chromosome 3"/>
</dbReference>
<keyword evidence="6" id="KW-0406">Ion transport</keyword>
<organism evidence="13 14">
    <name type="scientific">Aedes aegypti</name>
    <name type="common">Yellowfever mosquito</name>
    <name type="synonym">Culex aegypti</name>
    <dbReference type="NCBI Taxonomy" id="7159"/>
    <lineage>
        <taxon>Eukaryota</taxon>
        <taxon>Metazoa</taxon>
        <taxon>Ecdysozoa</taxon>
        <taxon>Arthropoda</taxon>
        <taxon>Hexapoda</taxon>
        <taxon>Insecta</taxon>
        <taxon>Pterygota</taxon>
        <taxon>Neoptera</taxon>
        <taxon>Endopterygota</taxon>
        <taxon>Diptera</taxon>
        <taxon>Nematocera</taxon>
        <taxon>Culicoidea</taxon>
        <taxon>Culicidae</taxon>
        <taxon>Culicinae</taxon>
        <taxon>Aedini</taxon>
        <taxon>Aedes</taxon>
        <taxon>Stegomyia</taxon>
    </lineage>
</organism>
<evidence type="ECO:0000256" key="10">
    <source>
        <dbReference type="ARBA" id="ARBA00023286"/>
    </source>
</evidence>
<dbReference type="Gene3D" id="1.10.287.70">
    <property type="match status" value="1"/>
</dbReference>
<dbReference type="InterPro" id="IPR019594">
    <property type="entry name" value="Glu/Gly-bd"/>
</dbReference>
<dbReference type="Gene3D" id="3.40.190.10">
    <property type="entry name" value="Periplasmic binding protein-like II"/>
    <property type="match status" value="1"/>
</dbReference>